<dbReference type="Proteomes" id="UP000615446">
    <property type="component" value="Unassembled WGS sequence"/>
</dbReference>
<feature type="region of interest" description="Disordered" evidence="2">
    <location>
        <begin position="292"/>
        <end position="347"/>
    </location>
</feature>
<dbReference type="AlphaFoldDB" id="A0A8H3LDA2"/>
<dbReference type="InterPro" id="IPR050863">
    <property type="entry name" value="CenT-Element_Derived"/>
</dbReference>
<dbReference type="SUPFAM" id="SSF46689">
    <property type="entry name" value="Homeodomain-like"/>
    <property type="match status" value="1"/>
</dbReference>
<evidence type="ECO:0000313" key="4">
    <source>
        <dbReference type="EMBL" id="GES83657.1"/>
    </source>
</evidence>
<gene>
    <name evidence="4" type="ORF">RCL2_001081000</name>
</gene>
<evidence type="ECO:0000256" key="2">
    <source>
        <dbReference type="SAM" id="MobiDB-lite"/>
    </source>
</evidence>
<dbReference type="PANTHER" id="PTHR19303:SF73">
    <property type="entry name" value="PROTEIN PDC2"/>
    <property type="match status" value="1"/>
</dbReference>
<evidence type="ECO:0000313" key="5">
    <source>
        <dbReference type="Proteomes" id="UP000615446"/>
    </source>
</evidence>
<dbReference type="SMART" id="SM00674">
    <property type="entry name" value="CENPB"/>
    <property type="match status" value="1"/>
</dbReference>
<dbReference type="Gene3D" id="1.10.10.60">
    <property type="entry name" value="Homeodomain-like"/>
    <property type="match status" value="1"/>
</dbReference>
<name>A0A8H3LDA2_9GLOM</name>
<organism evidence="4 5">
    <name type="scientific">Rhizophagus clarus</name>
    <dbReference type="NCBI Taxonomy" id="94130"/>
    <lineage>
        <taxon>Eukaryota</taxon>
        <taxon>Fungi</taxon>
        <taxon>Fungi incertae sedis</taxon>
        <taxon>Mucoromycota</taxon>
        <taxon>Glomeromycotina</taxon>
        <taxon>Glomeromycetes</taxon>
        <taxon>Glomerales</taxon>
        <taxon>Glomeraceae</taxon>
        <taxon>Rhizophagus</taxon>
    </lineage>
</organism>
<dbReference type="OrthoDB" id="3695345at2759"/>
<dbReference type="InterPro" id="IPR006600">
    <property type="entry name" value="HTH_CenpB_DNA-bd_dom"/>
</dbReference>
<feature type="compositionally biased region" description="Basic and acidic residues" evidence="2">
    <location>
        <begin position="305"/>
        <end position="320"/>
    </location>
</feature>
<protein>
    <submittedName>
        <fullName evidence="4">Pogo transposable element with KRAB domain</fullName>
    </submittedName>
</protein>
<evidence type="ECO:0000256" key="1">
    <source>
        <dbReference type="ARBA" id="ARBA00023125"/>
    </source>
</evidence>
<dbReference type="GO" id="GO:0003677">
    <property type="term" value="F:DNA binding"/>
    <property type="evidence" value="ECO:0007669"/>
    <property type="project" value="UniProtKB-KW"/>
</dbReference>
<dbReference type="PROSITE" id="PS51253">
    <property type="entry name" value="HTH_CENPB"/>
    <property type="match status" value="1"/>
</dbReference>
<accession>A0A8H3LDA2</accession>
<sequence>MPKQLREWINNKEKLLNTAPYTQRLNTGAHPKYPYLEAELIEWVKEARSQLKTVTRYMVQAKTRLLAKKESYQANYPDIKNAKFSQKWIDGFMSRHKLINRRKTTVAQHFPEDYVKQQGNFLSYILYRRNEHNYPLSLIGNMDETLMAFNLPSNNTIGQSGTKTVSILSTGHEHSNFTVVLACMADGIKLPPVIIFKLKNIPREVFPDDVIICTNSEGGLTSRLQPLDVSLNRSFKAKLTFKLASWIKEGWDTINTSMIRRSFKYCGISNTTDGTEDTLIFDFNQLESKINRENLGREVEEDGENNDKENESESEGNDRNELEDDESELKDNYYEENEEQTVIQDWS</sequence>
<reference evidence="4" key="1">
    <citation type="submission" date="2019-10" db="EMBL/GenBank/DDBJ databases">
        <title>Conservation and host-specific expression of non-tandemly repeated heterogenous ribosome RNA gene in arbuscular mycorrhizal fungi.</title>
        <authorList>
            <person name="Maeda T."/>
            <person name="Kobayashi Y."/>
            <person name="Nakagawa T."/>
            <person name="Ezawa T."/>
            <person name="Yamaguchi K."/>
            <person name="Bino T."/>
            <person name="Nishimoto Y."/>
            <person name="Shigenobu S."/>
            <person name="Kawaguchi M."/>
        </authorList>
    </citation>
    <scope>NUCLEOTIDE SEQUENCE</scope>
    <source>
        <strain evidence="4">HR1</strain>
    </source>
</reference>
<dbReference type="EMBL" id="BLAL01000072">
    <property type="protein sequence ID" value="GES83657.1"/>
    <property type="molecule type" value="Genomic_DNA"/>
</dbReference>
<dbReference type="InterPro" id="IPR009057">
    <property type="entry name" value="Homeodomain-like_sf"/>
</dbReference>
<feature type="domain" description="HTH CENPB-type" evidence="3">
    <location>
        <begin position="24"/>
        <end position="102"/>
    </location>
</feature>
<proteinExistence type="predicted"/>
<dbReference type="PANTHER" id="PTHR19303">
    <property type="entry name" value="TRANSPOSON"/>
    <property type="match status" value="1"/>
</dbReference>
<keyword evidence="1" id="KW-0238">DNA-binding</keyword>
<feature type="compositionally biased region" description="Acidic residues" evidence="2">
    <location>
        <begin position="321"/>
        <end position="339"/>
    </location>
</feature>
<evidence type="ECO:0000259" key="3">
    <source>
        <dbReference type="PROSITE" id="PS51253"/>
    </source>
</evidence>
<dbReference type="GO" id="GO:0005634">
    <property type="term" value="C:nucleus"/>
    <property type="evidence" value="ECO:0007669"/>
    <property type="project" value="TreeGrafter"/>
</dbReference>
<dbReference type="Pfam" id="PF03221">
    <property type="entry name" value="HTH_Tnp_Tc5"/>
    <property type="match status" value="1"/>
</dbReference>
<comment type="caution">
    <text evidence="4">The sequence shown here is derived from an EMBL/GenBank/DDBJ whole genome shotgun (WGS) entry which is preliminary data.</text>
</comment>